<dbReference type="InterPro" id="IPR036875">
    <property type="entry name" value="Znf_CCHC_sf"/>
</dbReference>
<evidence type="ECO:0000256" key="2">
    <source>
        <dbReference type="SAM" id="MobiDB-lite"/>
    </source>
</evidence>
<feature type="region of interest" description="Disordered" evidence="2">
    <location>
        <begin position="738"/>
        <end position="770"/>
    </location>
</feature>
<evidence type="ECO:0000313" key="4">
    <source>
        <dbReference type="Proteomes" id="UP001652582"/>
    </source>
</evidence>
<accession>A0ABM3LWI8</accession>
<dbReference type="Proteomes" id="UP001652582">
    <property type="component" value="Chromosome 19"/>
</dbReference>
<keyword evidence="1" id="KW-0862">Zinc</keyword>
<feature type="compositionally biased region" description="Basic and acidic residues" evidence="2">
    <location>
        <begin position="23"/>
        <end position="40"/>
    </location>
</feature>
<dbReference type="Pfam" id="PF00098">
    <property type="entry name" value="zf-CCHC"/>
    <property type="match status" value="1"/>
</dbReference>
<dbReference type="SMART" id="SM00343">
    <property type="entry name" value="ZnF_C2HC"/>
    <property type="match status" value="2"/>
</dbReference>
<keyword evidence="1" id="KW-0863">Zinc-finger</keyword>
<dbReference type="InterPro" id="IPR001878">
    <property type="entry name" value="Znf_CCHC"/>
</dbReference>
<feature type="region of interest" description="Disordered" evidence="2">
    <location>
        <begin position="290"/>
        <end position="336"/>
    </location>
</feature>
<dbReference type="SUPFAM" id="SSF57756">
    <property type="entry name" value="Retrovirus zinc finger-like domains"/>
    <property type="match status" value="1"/>
</dbReference>
<evidence type="ECO:0000313" key="5">
    <source>
        <dbReference type="RefSeq" id="XP_052743423.1"/>
    </source>
</evidence>
<feature type="compositionally biased region" description="Polar residues" evidence="2">
    <location>
        <begin position="405"/>
        <end position="427"/>
    </location>
</feature>
<evidence type="ECO:0000259" key="3">
    <source>
        <dbReference type="PROSITE" id="PS50158"/>
    </source>
</evidence>
<dbReference type="GeneID" id="128199171"/>
<feature type="compositionally biased region" description="Polar residues" evidence="2">
    <location>
        <begin position="463"/>
        <end position="477"/>
    </location>
</feature>
<protein>
    <submittedName>
        <fullName evidence="5">Uncharacterized protein LOC128199171</fullName>
    </submittedName>
</protein>
<proteinExistence type="predicted"/>
<feature type="compositionally biased region" description="Polar residues" evidence="2">
    <location>
        <begin position="750"/>
        <end position="760"/>
    </location>
</feature>
<feature type="compositionally biased region" description="Basic residues" evidence="2">
    <location>
        <begin position="447"/>
        <end position="458"/>
    </location>
</feature>
<feature type="region of interest" description="Disordered" evidence="2">
    <location>
        <begin position="19"/>
        <end position="169"/>
    </location>
</feature>
<dbReference type="RefSeq" id="XP_052743423.1">
    <property type="nucleotide sequence ID" value="XM_052887463.1"/>
</dbReference>
<feature type="compositionally biased region" description="Basic and acidic residues" evidence="2">
    <location>
        <begin position="66"/>
        <end position="80"/>
    </location>
</feature>
<sequence>MGGLGTIKNKIMDYTAANITTREGPRKGESLGALESRRIGPDVYGGANRREEDVLGLGGKFWAKKGVGEKRGESSRRETGTRNGAEEVASESDSSLRPVGSRLGSRSGSPVIVPMGGAKRPRLSEGEENNMSTDEERPGTPVPVRRIGQVPDSGRFRNSLGRTREARQQTRLRAEEDLLKETEVARCRRVLRKGVGSTDGQRIDEKTAARLQNEVLEDVEIIRKVATKSSNLKGTFVRDLKDAADSIKAAVEVLASRNISEETRKLQADNVRLQAEMASLRTELSQLRQEMKGEQNQGSVPPPMDVTEEAPPVTQPPSKNNGKNNKTKRSGPTPDALTLEEICRTVMIQVGGMLDARLATFEDRLLPARNLRPPLASDNRQVGRNYAAVVSGSASDASRPAEGNVPQTSAQPGPSTAQRPVGSNRTQGAKEGTSTSTSTPSKGVQEKKKKKKKYKKKDGHLPATNQEQWQSQMSASEWTKVGRKQQLDPKSRASKLRPPGSSAVLLTLKPGVEESGTTYAKVITFAKEKINAADIGAHGVRLRKAATGGRLFEFPGASSADKADLLANKLREVLGDEFVTVSRPIKSVDLRVTGLDDSVTSAEVIAAVASVGGCPADQVRAGVVVSGYDGLGAVLVHCPVAAAKKIVAGGRLLVGWVSAQVKLLDARPLMCYRCLAPGHVGVQCKEGIDRSGLCYRCGQPGHKSRGCSAAPYCVVCAAAGKSAEHRVGGRICLSTSNKKKRGGNIDLRSKQSSSLPQQTVGPEEVPMTED</sequence>
<name>A0ABM3LWI8_BICAN</name>
<dbReference type="PROSITE" id="PS50158">
    <property type="entry name" value="ZF_CCHC"/>
    <property type="match status" value="1"/>
</dbReference>
<keyword evidence="4" id="KW-1185">Reference proteome</keyword>
<dbReference type="Gene3D" id="4.10.60.10">
    <property type="entry name" value="Zinc finger, CCHC-type"/>
    <property type="match status" value="1"/>
</dbReference>
<evidence type="ECO:0000256" key="1">
    <source>
        <dbReference type="PROSITE-ProRule" id="PRU00047"/>
    </source>
</evidence>
<feature type="domain" description="CCHC-type" evidence="3">
    <location>
        <begin position="694"/>
        <end position="707"/>
    </location>
</feature>
<keyword evidence="1" id="KW-0479">Metal-binding</keyword>
<reference evidence="5" key="1">
    <citation type="submission" date="2025-08" db="UniProtKB">
        <authorList>
            <consortium name="RefSeq"/>
        </authorList>
    </citation>
    <scope>IDENTIFICATION</scope>
</reference>
<organism evidence="4 5">
    <name type="scientific">Bicyclus anynana</name>
    <name type="common">Squinting bush brown butterfly</name>
    <dbReference type="NCBI Taxonomy" id="110368"/>
    <lineage>
        <taxon>Eukaryota</taxon>
        <taxon>Metazoa</taxon>
        <taxon>Ecdysozoa</taxon>
        <taxon>Arthropoda</taxon>
        <taxon>Hexapoda</taxon>
        <taxon>Insecta</taxon>
        <taxon>Pterygota</taxon>
        <taxon>Neoptera</taxon>
        <taxon>Endopterygota</taxon>
        <taxon>Lepidoptera</taxon>
        <taxon>Glossata</taxon>
        <taxon>Ditrysia</taxon>
        <taxon>Papilionoidea</taxon>
        <taxon>Nymphalidae</taxon>
        <taxon>Satyrinae</taxon>
        <taxon>Satyrini</taxon>
        <taxon>Mycalesina</taxon>
        <taxon>Bicyclus</taxon>
    </lineage>
</organism>
<gene>
    <name evidence="5" type="primary">LOC128199171</name>
</gene>
<feature type="region of interest" description="Disordered" evidence="2">
    <location>
        <begin position="390"/>
        <end position="502"/>
    </location>
</feature>
<feature type="compositionally biased region" description="Polar residues" evidence="2">
    <location>
        <begin position="290"/>
        <end position="299"/>
    </location>
</feature>